<dbReference type="Proteomes" id="UP000295726">
    <property type="component" value="Unassembled WGS sequence"/>
</dbReference>
<evidence type="ECO:0000313" key="4">
    <source>
        <dbReference type="Proteomes" id="UP000295726"/>
    </source>
</evidence>
<organism evidence="3 4">
    <name type="scientific">Muricomes intestini</name>
    <dbReference type="NCBI Taxonomy" id="1796634"/>
    <lineage>
        <taxon>Bacteria</taxon>
        <taxon>Bacillati</taxon>
        <taxon>Bacillota</taxon>
        <taxon>Clostridia</taxon>
        <taxon>Lachnospirales</taxon>
        <taxon>Lachnospiraceae</taxon>
        <taxon>Muricomes</taxon>
    </lineage>
</organism>
<dbReference type="GO" id="GO:0005975">
    <property type="term" value="P:carbohydrate metabolic process"/>
    <property type="evidence" value="ECO:0007669"/>
    <property type="project" value="InterPro"/>
</dbReference>
<reference evidence="3 4" key="1">
    <citation type="submission" date="2019-03" db="EMBL/GenBank/DDBJ databases">
        <title>Genomic Encyclopedia of Type Strains, Phase IV (KMG-IV): sequencing the most valuable type-strain genomes for metagenomic binning, comparative biology and taxonomic classification.</title>
        <authorList>
            <person name="Goeker M."/>
        </authorList>
    </citation>
    <scope>NUCLEOTIDE SEQUENCE [LARGE SCALE GENOMIC DNA]</scope>
    <source>
        <strain evidence="3 4">DSM 29489</strain>
    </source>
</reference>
<dbReference type="InterPro" id="IPR011060">
    <property type="entry name" value="RibuloseP-bd_barrel"/>
</dbReference>
<accession>A0A4R3K433</accession>
<dbReference type="AlphaFoldDB" id="A0A4R3K433"/>
<evidence type="ECO:0000256" key="1">
    <source>
        <dbReference type="ARBA" id="ARBA00022723"/>
    </source>
</evidence>
<dbReference type="SUPFAM" id="SSF51366">
    <property type="entry name" value="Ribulose-phoshate binding barrel"/>
    <property type="match status" value="1"/>
</dbReference>
<dbReference type="OrthoDB" id="1645589at2"/>
<keyword evidence="4" id="KW-1185">Reference proteome</keyword>
<evidence type="ECO:0000256" key="2">
    <source>
        <dbReference type="ARBA" id="ARBA00023235"/>
    </source>
</evidence>
<dbReference type="GO" id="GO:0016857">
    <property type="term" value="F:racemase and epimerase activity, acting on carbohydrates and derivatives"/>
    <property type="evidence" value="ECO:0007669"/>
    <property type="project" value="InterPro"/>
</dbReference>
<dbReference type="CDD" id="cd00429">
    <property type="entry name" value="RPE"/>
    <property type="match status" value="1"/>
</dbReference>
<dbReference type="Pfam" id="PF00834">
    <property type="entry name" value="Ribul_P_3_epim"/>
    <property type="match status" value="1"/>
</dbReference>
<dbReference type="EMBL" id="SLZZ01000017">
    <property type="protein sequence ID" value="TCS77435.1"/>
    <property type="molecule type" value="Genomic_DNA"/>
</dbReference>
<dbReference type="Gene3D" id="3.20.20.70">
    <property type="entry name" value="Aldolase class I"/>
    <property type="match status" value="1"/>
</dbReference>
<dbReference type="InterPro" id="IPR000056">
    <property type="entry name" value="Ribul_P_3_epim-like"/>
</dbReference>
<proteinExistence type="predicted"/>
<sequence length="220" mass="24862">MKKISPSMMCVEIDKLKEYLKIFEDEGIEYLHIDIMDGEYVPNYTLGTDYVKQLRKLTDIPLDVHLMINNPERKIEWFDFQEGEYAAVHPESTQHLQKALQTIKAAGAKAMVAINPATRVESLRYVLDDMDGLLVMTVNPGFAGQRAIPQAIRKIEDCRNYLNAEGYSNIEIEVDGNVSYELAGEMSKRHADIFVAGTSSFLCGLEQVQPGIRKMRSIIG</sequence>
<gene>
    <name evidence="3" type="ORF">EDD59_11742</name>
</gene>
<dbReference type="PROSITE" id="PS01085">
    <property type="entry name" value="RIBUL_P_3_EPIMER_1"/>
    <property type="match status" value="1"/>
</dbReference>
<dbReference type="PANTHER" id="PTHR11749">
    <property type="entry name" value="RIBULOSE-5-PHOSPHATE-3-EPIMERASE"/>
    <property type="match status" value="1"/>
</dbReference>
<name>A0A4R3K433_9FIRM</name>
<protein>
    <submittedName>
        <fullName evidence="3">Ribulose-phosphate 3-epimerase</fullName>
    </submittedName>
</protein>
<dbReference type="InterPro" id="IPR013785">
    <property type="entry name" value="Aldolase_TIM"/>
</dbReference>
<keyword evidence="1" id="KW-0479">Metal-binding</keyword>
<keyword evidence="2" id="KW-0413">Isomerase</keyword>
<comment type="caution">
    <text evidence="3">The sequence shown here is derived from an EMBL/GenBank/DDBJ whole genome shotgun (WGS) entry which is preliminary data.</text>
</comment>
<dbReference type="RefSeq" id="WP_132382191.1">
    <property type="nucleotide sequence ID" value="NZ_DAIPCY010000030.1"/>
</dbReference>
<dbReference type="NCBIfam" id="NF004076">
    <property type="entry name" value="PRK05581.1-4"/>
    <property type="match status" value="1"/>
</dbReference>
<evidence type="ECO:0000313" key="3">
    <source>
        <dbReference type="EMBL" id="TCS77435.1"/>
    </source>
</evidence>
<dbReference type="GO" id="GO:0046872">
    <property type="term" value="F:metal ion binding"/>
    <property type="evidence" value="ECO:0007669"/>
    <property type="project" value="UniProtKB-KW"/>
</dbReference>